<dbReference type="EMBL" id="JACHNS010000004">
    <property type="protein sequence ID" value="MBB4593771.1"/>
    <property type="molecule type" value="Genomic_DNA"/>
</dbReference>
<organism evidence="1 2">
    <name type="scientific">Xanthomonas cannabis</name>
    <dbReference type="NCBI Taxonomy" id="1885674"/>
    <lineage>
        <taxon>Bacteria</taxon>
        <taxon>Pseudomonadati</taxon>
        <taxon>Pseudomonadota</taxon>
        <taxon>Gammaproteobacteria</taxon>
        <taxon>Lysobacterales</taxon>
        <taxon>Lysobacteraceae</taxon>
        <taxon>Xanthomonas</taxon>
    </lineage>
</organism>
<sequence length="56" mass="6079">MLLCNIIHTICRENQVIPPLENRQRADARPGSRFPATASRLTGTLTSCPCSLRGAA</sequence>
<dbReference type="Proteomes" id="UP000554726">
    <property type="component" value="Unassembled WGS sequence"/>
</dbReference>
<protein>
    <submittedName>
        <fullName evidence="1">Uncharacterized protein</fullName>
    </submittedName>
</protein>
<proteinExistence type="predicted"/>
<name>A0ABR6JLT4_9XANT</name>
<evidence type="ECO:0000313" key="2">
    <source>
        <dbReference type="Proteomes" id="UP000554726"/>
    </source>
</evidence>
<comment type="caution">
    <text evidence="1">The sequence shown here is derived from an EMBL/GenBank/DDBJ whole genome shotgun (WGS) entry which is preliminary data.</text>
</comment>
<keyword evidence="2" id="KW-1185">Reference proteome</keyword>
<reference evidence="1 2" key="1">
    <citation type="submission" date="2020-08" db="EMBL/GenBank/DDBJ databases">
        <title>Studying the diversity of plant-associated saprophytic bacteria and their role in host health and plant-pathogen interactions.</title>
        <authorList>
            <person name="Potnis N."/>
        </authorList>
    </citation>
    <scope>NUCLEOTIDE SEQUENCE [LARGE SCALE GENOMIC DNA]</scope>
    <source>
        <strain evidence="1 2">F16</strain>
    </source>
</reference>
<evidence type="ECO:0000313" key="1">
    <source>
        <dbReference type="EMBL" id="MBB4593771.1"/>
    </source>
</evidence>
<gene>
    <name evidence="1" type="ORF">FHR60_002455</name>
</gene>
<accession>A0ABR6JLT4</accession>